<protein>
    <submittedName>
        <fullName evidence="6">ABC transporter ATP-binding protein</fullName>
    </submittedName>
</protein>
<dbReference type="KEGG" id="haxz:M0R88_14295"/>
<evidence type="ECO:0000259" key="5">
    <source>
        <dbReference type="PROSITE" id="PS50893"/>
    </source>
</evidence>
<gene>
    <name evidence="6" type="ORF">M0R88_14295</name>
</gene>
<dbReference type="PANTHER" id="PTHR42788">
    <property type="entry name" value="TAURINE IMPORT ATP-BINDING PROTEIN-RELATED"/>
    <property type="match status" value="1"/>
</dbReference>
<dbReference type="PROSITE" id="PS00211">
    <property type="entry name" value="ABC_TRANSPORTER_1"/>
    <property type="match status" value="1"/>
</dbReference>
<dbReference type="EMBL" id="CP096658">
    <property type="protein sequence ID" value="UPV99677.1"/>
    <property type="molecule type" value="Genomic_DNA"/>
</dbReference>
<dbReference type="InterPro" id="IPR017871">
    <property type="entry name" value="ABC_transporter-like_CS"/>
</dbReference>
<feature type="domain" description="ABC transporter" evidence="5">
    <location>
        <begin position="32"/>
        <end position="259"/>
    </location>
</feature>
<dbReference type="SUPFAM" id="SSF52540">
    <property type="entry name" value="P-loop containing nucleoside triphosphate hydrolases"/>
    <property type="match status" value="1"/>
</dbReference>
<dbReference type="GO" id="GO:0016887">
    <property type="term" value="F:ATP hydrolysis activity"/>
    <property type="evidence" value="ECO:0007669"/>
    <property type="project" value="InterPro"/>
</dbReference>
<evidence type="ECO:0000256" key="4">
    <source>
        <dbReference type="SAM" id="MobiDB-lite"/>
    </source>
</evidence>
<dbReference type="InterPro" id="IPR050166">
    <property type="entry name" value="ABC_transporter_ATP-bind"/>
</dbReference>
<dbReference type="Pfam" id="PF00005">
    <property type="entry name" value="ABC_tran"/>
    <property type="match status" value="1"/>
</dbReference>
<sequence>MAGDEPGARATAESERESDQHGDTDESPRTAIRLDGVSVDFEGVRALADVDLRVEDGEFVTVIGPSGCGKTTTLRVVGGLQSPTAGTVSVGGHPPDRAREAGEFGFVFQRHALLPWKSALENVVFLRKLAGKPPDRERARDLLETVGLAGFADARPAELSGGMRQRVAIARALHLGASVLLMDEPFGELDELTREEMGVEVRRVWREERKTVLFVTHSVPEAVFLADRCVVMSDQPGEIEGVFDVELPRPRDESVYGTAAFQEQVARVRAALHEGYELR</sequence>
<dbReference type="GeneID" id="72191048"/>
<dbReference type="GO" id="GO:0005524">
    <property type="term" value="F:ATP binding"/>
    <property type="evidence" value="ECO:0007669"/>
    <property type="project" value="UniProtKB-KW"/>
</dbReference>
<keyword evidence="1" id="KW-0813">Transport</keyword>
<dbReference type="InterPro" id="IPR003593">
    <property type="entry name" value="AAA+_ATPase"/>
</dbReference>
<name>A0A8U0IFL4_9EURY</name>
<evidence type="ECO:0000256" key="2">
    <source>
        <dbReference type="ARBA" id="ARBA00022741"/>
    </source>
</evidence>
<keyword evidence="7" id="KW-1185">Reference proteome</keyword>
<reference evidence="6" key="1">
    <citation type="submission" date="2022-04" db="EMBL/GenBank/DDBJ databases">
        <title>Diverse halophilic archaea isolated from saline environments.</title>
        <authorList>
            <person name="Cui H.-L."/>
        </authorList>
    </citation>
    <scope>NUCLEOTIDE SEQUENCE</scope>
    <source>
        <strain evidence="6">XZYJT40</strain>
    </source>
</reference>
<dbReference type="Gene3D" id="3.40.50.300">
    <property type="entry name" value="P-loop containing nucleotide triphosphate hydrolases"/>
    <property type="match status" value="1"/>
</dbReference>
<accession>A0A8U0IFL4</accession>
<dbReference type="Proteomes" id="UP000830434">
    <property type="component" value="Chromosome"/>
</dbReference>
<organism evidence="6 7">
    <name type="scientific">Halorussus gelatinilyticus</name>
    <dbReference type="NCBI Taxonomy" id="2937524"/>
    <lineage>
        <taxon>Archaea</taxon>
        <taxon>Methanobacteriati</taxon>
        <taxon>Methanobacteriota</taxon>
        <taxon>Stenosarchaea group</taxon>
        <taxon>Halobacteria</taxon>
        <taxon>Halobacteriales</taxon>
        <taxon>Haladaptataceae</taxon>
        <taxon>Halorussus</taxon>
    </lineage>
</organism>
<keyword evidence="3 6" id="KW-0067">ATP-binding</keyword>
<dbReference type="CDD" id="cd03293">
    <property type="entry name" value="ABC_NrtD_SsuB_transporters"/>
    <property type="match status" value="1"/>
</dbReference>
<dbReference type="SMART" id="SM00382">
    <property type="entry name" value="AAA"/>
    <property type="match status" value="1"/>
</dbReference>
<dbReference type="RefSeq" id="WP_248654168.1">
    <property type="nucleotide sequence ID" value="NZ_CP096658.1"/>
</dbReference>
<evidence type="ECO:0000313" key="6">
    <source>
        <dbReference type="EMBL" id="UPV99677.1"/>
    </source>
</evidence>
<dbReference type="PANTHER" id="PTHR42788:SF13">
    <property type="entry name" value="ALIPHATIC SULFONATES IMPORT ATP-BINDING PROTEIN SSUB"/>
    <property type="match status" value="1"/>
</dbReference>
<evidence type="ECO:0000256" key="1">
    <source>
        <dbReference type="ARBA" id="ARBA00022448"/>
    </source>
</evidence>
<evidence type="ECO:0000256" key="3">
    <source>
        <dbReference type="ARBA" id="ARBA00022840"/>
    </source>
</evidence>
<dbReference type="InterPro" id="IPR003439">
    <property type="entry name" value="ABC_transporter-like_ATP-bd"/>
</dbReference>
<dbReference type="AlphaFoldDB" id="A0A8U0IFL4"/>
<dbReference type="PROSITE" id="PS50893">
    <property type="entry name" value="ABC_TRANSPORTER_2"/>
    <property type="match status" value="1"/>
</dbReference>
<evidence type="ECO:0000313" key="7">
    <source>
        <dbReference type="Proteomes" id="UP000830434"/>
    </source>
</evidence>
<feature type="compositionally biased region" description="Basic and acidic residues" evidence="4">
    <location>
        <begin position="12"/>
        <end position="28"/>
    </location>
</feature>
<feature type="region of interest" description="Disordered" evidence="4">
    <location>
        <begin position="1"/>
        <end position="30"/>
    </location>
</feature>
<dbReference type="InterPro" id="IPR027417">
    <property type="entry name" value="P-loop_NTPase"/>
</dbReference>
<keyword evidence="2" id="KW-0547">Nucleotide-binding</keyword>
<proteinExistence type="predicted"/>